<dbReference type="EMBL" id="SRLO01000199">
    <property type="protein sequence ID" value="TNN67718.1"/>
    <property type="molecule type" value="Genomic_DNA"/>
</dbReference>
<keyword evidence="3" id="KW-1185">Reference proteome</keyword>
<sequence length="361" mass="39475">MWIETGGTRRKREWKKRRASPLTMYGNAPRTYVKTFWAAREGTERTDAEPFSCSRARKTSTLADVNSRFSKAWVRAVSSSSSSNMFRSSSAVCAYASMSCSTSCSRSSSSWYLSSSSSSSSSLRLRPSDSISLSSSAWISCSWAAARSPNSALPSAIWSRRSEAGSSGGEEAIGGAAFCPGQRGGTRGAGRAGLHGAEERRARGRGGGGRRVPRLSSEDEAELDRDRWDEEEEPRTTSLSSPKSMMEKWRNVRDRRLGSELTLASPYEEVKLFSNSKSCWESLVSRSPAEVARASKVAADVGAIPLEPRGACWERCPVVVSASPALAWRASFFCTWPSARLNSAWPRPPPPPPFAGLWWRL</sequence>
<protein>
    <submittedName>
        <fullName evidence="2">Uncharacterized protein</fullName>
    </submittedName>
</protein>
<reference evidence="2 3" key="1">
    <citation type="submission" date="2019-03" db="EMBL/GenBank/DDBJ databases">
        <title>First draft genome of Liparis tanakae, snailfish: a comprehensive survey of snailfish specific genes.</title>
        <authorList>
            <person name="Kim W."/>
            <person name="Song I."/>
            <person name="Jeong J.-H."/>
            <person name="Kim D."/>
            <person name="Kim S."/>
            <person name="Ryu S."/>
            <person name="Song J.Y."/>
            <person name="Lee S.K."/>
        </authorList>
    </citation>
    <scope>NUCLEOTIDE SEQUENCE [LARGE SCALE GENOMIC DNA]</scope>
    <source>
        <tissue evidence="2">Muscle</tissue>
    </source>
</reference>
<gene>
    <name evidence="2" type="ORF">EYF80_022034</name>
</gene>
<feature type="region of interest" description="Disordered" evidence="1">
    <location>
        <begin position="163"/>
        <end position="247"/>
    </location>
</feature>
<evidence type="ECO:0000313" key="2">
    <source>
        <dbReference type="EMBL" id="TNN67718.1"/>
    </source>
</evidence>
<evidence type="ECO:0000313" key="3">
    <source>
        <dbReference type="Proteomes" id="UP000314294"/>
    </source>
</evidence>
<organism evidence="2 3">
    <name type="scientific">Liparis tanakae</name>
    <name type="common">Tanaka's snailfish</name>
    <dbReference type="NCBI Taxonomy" id="230148"/>
    <lineage>
        <taxon>Eukaryota</taxon>
        <taxon>Metazoa</taxon>
        <taxon>Chordata</taxon>
        <taxon>Craniata</taxon>
        <taxon>Vertebrata</taxon>
        <taxon>Euteleostomi</taxon>
        <taxon>Actinopterygii</taxon>
        <taxon>Neopterygii</taxon>
        <taxon>Teleostei</taxon>
        <taxon>Neoteleostei</taxon>
        <taxon>Acanthomorphata</taxon>
        <taxon>Eupercaria</taxon>
        <taxon>Perciformes</taxon>
        <taxon>Cottioidei</taxon>
        <taxon>Cottales</taxon>
        <taxon>Liparidae</taxon>
        <taxon>Liparis</taxon>
    </lineage>
</organism>
<feature type="compositionally biased region" description="Acidic residues" evidence="1">
    <location>
        <begin position="218"/>
        <end position="233"/>
    </location>
</feature>
<accession>A0A4Z2HPI2</accession>
<name>A0A4Z2HPI2_9TELE</name>
<evidence type="ECO:0000256" key="1">
    <source>
        <dbReference type="SAM" id="MobiDB-lite"/>
    </source>
</evidence>
<proteinExistence type="predicted"/>
<dbReference type="AlphaFoldDB" id="A0A4Z2HPI2"/>
<comment type="caution">
    <text evidence="2">The sequence shown here is derived from an EMBL/GenBank/DDBJ whole genome shotgun (WGS) entry which is preliminary data.</text>
</comment>
<feature type="compositionally biased region" description="Gly residues" evidence="1">
    <location>
        <begin position="182"/>
        <end position="193"/>
    </location>
</feature>
<dbReference type="Proteomes" id="UP000314294">
    <property type="component" value="Unassembled WGS sequence"/>
</dbReference>